<name>A0ABQ1GWH7_9GAMM</name>
<feature type="compositionally biased region" description="Polar residues" evidence="1">
    <location>
        <begin position="214"/>
        <end position="226"/>
    </location>
</feature>
<protein>
    <recommendedName>
        <fullName evidence="4">Lysine-specific metallo-endopeptidase domain-containing protein</fullName>
    </recommendedName>
</protein>
<reference evidence="3" key="1">
    <citation type="journal article" date="2019" name="Int. J. Syst. Evol. Microbiol.">
        <title>The Global Catalogue of Microorganisms (GCM) 10K type strain sequencing project: providing services to taxonomists for standard genome sequencing and annotation.</title>
        <authorList>
            <consortium name="The Broad Institute Genomics Platform"/>
            <consortium name="The Broad Institute Genome Sequencing Center for Infectious Disease"/>
            <person name="Wu L."/>
            <person name="Ma J."/>
        </authorList>
    </citation>
    <scope>NUCLEOTIDE SEQUENCE [LARGE SCALE GENOMIC DNA]</scope>
    <source>
        <strain evidence="3">CGMCC 1.15439</strain>
    </source>
</reference>
<evidence type="ECO:0008006" key="4">
    <source>
        <dbReference type="Google" id="ProtNLM"/>
    </source>
</evidence>
<feature type="compositionally biased region" description="Polar residues" evidence="1">
    <location>
        <begin position="1"/>
        <end position="10"/>
    </location>
</feature>
<proteinExistence type="predicted"/>
<accession>A0ABQ1GWH7</accession>
<dbReference type="RefSeq" id="WP_188798329.1">
    <property type="nucleotide sequence ID" value="NZ_BMJA01000007.1"/>
</dbReference>
<feature type="compositionally biased region" description="Polar residues" evidence="1">
    <location>
        <begin position="65"/>
        <end position="75"/>
    </location>
</feature>
<feature type="compositionally biased region" description="Basic and acidic residues" evidence="1">
    <location>
        <begin position="52"/>
        <end position="63"/>
    </location>
</feature>
<dbReference type="Proteomes" id="UP000620046">
    <property type="component" value="Unassembled WGS sequence"/>
</dbReference>
<evidence type="ECO:0000313" key="3">
    <source>
        <dbReference type="Proteomes" id="UP000620046"/>
    </source>
</evidence>
<feature type="region of interest" description="Disordered" evidence="1">
    <location>
        <begin position="1"/>
        <end position="75"/>
    </location>
</feature>
<gene>
    <name evidence="2" type="ORF">GCM10010981_46350</name>
</gene>
<evidence type="ECO:0000313" key="2">
    <source>
        <dbReference type="EMBL" id="GGA51664.1"/>
    </source>
</evidence>
<keyword evidence="3" id="KW-1185">Reference proteome</keyword>
<dbReference type="EMBL" id="BMJA01000007">
    <property type="protein sequence ID" value="GGA51664.1"/>
    <property type="molecule type" value="Genomic_DNA"/>
</dbReference>
<evidence type="ECO:0000256" key="1">
    <source>
        <dbReference type="SAM" id="MobiDB-lite"/>
    </source>
</evidence>
<comment type="caution">
    <text evidence="2">The sequence shown here is derived from an EMBL/GenBank/DDBJ whole genome shotgun (WGS) entry which is preliminary data.</text>
</comment>
<sequence length="322" mass="36335">MQTADANSADYSRFSDQHTTANAADHSQPDSTTPQIAHIERPAGFPPGAPESEDRARSDRPRDLTNYQTSRNNLLGLTPDKNGIYTRVRRDGSKSYFLEKDRNVYQVANFDPRTTSWGVLDPWSQREITRVGLRNGEWVQTEQPDSQYPPGFRGRIRRALDDAIDITQRAKNQVWGTWNRITQWAMNTLYGPEASTPRGRRRIGAQLDSTLNALQRSKSRDASNLQVGGPGGPDKPSAVAFNNGTIQFSQYTLRTWRDADLNELMVHEHTHTGAGTRDGWYLDRNLNRLNNWGGWQLPFSFNNALNTADTVARGTSFLANNR</sequence>
<feature type="region of interest" description="Disordered" evidence="1">
    <location>
        <begin position="214"/>
        <end position="235"/>
    </location>
</feature>
<organism evidence="2 3">
    <name type="scientific">Dyella nitratireducens</name>
    <dbReference type="NCBI Taxonomy" id="1849580"/>
    <lineage>
        <taxon>Bacteria</taxon>
        <taxon>Pseudomonadati</taxon>
        <taxon>Pseudomonadota</taxon>
        <taxon>Gammaproteobacteria</taxon>
        <taxon>Lysobacterales</taxon>
        <taxon>Rhodanobacteraceae</taxon>
        <taxon>Dyella</taxon>
    </lineage>
</organism>